<dbReference type="OrthoDB" id="3547443at2759"/>
<dbReference type="EMBL" id="PQXL01000535">
    <property type="protein sequence ID" value="THV45060.1"/>
    <property type="molecule type" value="Genomic_DNA"/>
</dbReference>
<feature type="region of interest" description="Disordered" evidence="1">
    <location>
        <begin position="1"/>
        <end position="60"/>
    </location>
</feature>
<evidence type="ECO:0000313" key="3">
    <source>
        <dbReference type="Proteomes" id="UP000308671"/>
    </source>
</evidence>
<accession>A0A4S8QKF1</accession>
<feature type="compositionally biased region" description="Basic and acidic residues" evidence="1">
    <location>
        <begin position="51"/>
        <end position="60"/>
    </location>
</feature>
<protein>
    <submittedName>
        <fullName evidence="2">Uncharacterized protein</fullName>
    </submittedName>
</protein>
<proteinExistence type="predicted"/>
<organism evidence="2 3">
    <name type="scientific">Botrytis galanthina</name>
    <dbReference type="NCBI Taxonomy" id="278940"/>
    <lineage>
        <taxon>Eukaryota</taxon>
        <taxon>Fungi</taxon>
        <taxon>Dikarya</taxon>
        <taxon>Ascomycota</taxon>
        <taxon>Pezizomycotina</taxon>
        <taxon>Leotiomycetes</taxon>
        <taxon>Helotiales</taxon>
        <taxon>Sclerotiniaceae</taxon>
        <taxon>Botrytis</taxon>
    </lineage>
</organism>
<sequence>MTRKKADSKASTHAIYVPSDTESSESDSSFVAKDNKTGKELQKMSQLAPRRQKDPIPSKK</sequence>
<evidence type="ECO:0000256" key="1">
    <source>
        <dbReference type="SAM" id="MobiDB-lite"/>
    </source>
</evidence>
<dbReference type="AlphaFoldDB" id="A0A4S8QKF1"/>
<comment type="caution">
    <text evidence="2">The sequence shown here is derived from an EMBL/GenBank/DDBJ whole genome shotgun (WGS) entry which is preliminary data.</text>
</comment>
<feature type="compositionally biased region" description="Basic and acidic residues" evidence="1">
    <location>
        <begin position="33"/>
        <end position="42"/>
    </location>
</feature>
<evidence type="ECO:0000313" key="2">
    <source>
        <dbReference type="EMBL" id="THV45060.1"/>
    </source>
</evidence>
<gene>
    <name evidence="2" type="ORF">BGAL_0536g00080</name>
</gene>
<feature type="compositionally biased region" description="Basic and acidic residues" evidence="1">
    <location>
        <begin position="1"/>
        <end position="10"/>
    </location>
</feature>
<name>A0A4S8QKF1_9HELO</name>
<keyword evidence="3" id="KW-1185">Reference proteome</keyword>
<dbReference type="Proteomes" id="UP000308671">
    <property type="component" value="Unassembled WGS sequence"/>
</dbReference>
<reference evidence="2 3" key="1">
    <citation type="submission" date="2017-12" db="EMBL/GenBank/DDBJ databases">
        <title>Comparative genomics of Botrytis spp.</title>
        <authorList>
            <person name="Valero-Jimenez C.A."/>
            <person name="Tapia P."/>
            <person name="Veloso J."/>
            <person name="Silva-Moreno E."/>
            <person name="Staats M."/>
            <person name="Valdes J.H."/>
            <person name="Van Kan J.A.L."/>
        </authorList>
    </citation>
    <scope>NUCLEOTIDE SEQUENCE [LARGE SCALE GENOMIC DNA]</scope>
    <source>
        <strain evidence="2 3">MUCL435</strain>
    </source>
</reference>